<dbReference type="Gene3D" id="3.40.30.10">
    <property type="entry name" value="Glutaredoxin"/>
    <property type="match status" value="1"/>
</dbReference>
<evidence type="ECO:0000313" key="2">
    <source>
        <dbReference type="Ensembl" id="ENSMAMP00000017435.2"/>
    </source>
</evidence>
<accession>A0A3Q3S4W9</accession>
<name>A0A3Q3S4W9_9TELE</name>
<keyword evidence="3" id="KW-1185">Reference proteome</keyword>
<feature type="signal peptide" evidence="1">
    <location>
        <begin position="1"/>
        <end position="28"/>
    </location>
</feature>
<reference evidence="2" key="1">
    <citation type="submission" date="2025-08" db="UniProtKB">
        <authorList>
            <consortium name="Ensembl"/>
        </authorList>
    </citation>
    <scope>IDENTIFICATION</scope>
</reference>
<sequence>MSVVWQTGRKVKVLQLSLLCFICLKLWAADCKYAPNVSKKREINYGTIYKYQAKTLNGSHTVNFNDYAGKSVLFINVATY</sequence>
<dbReference type="STRING" id="205130.ENSMAMP00000017435"/>
<evidence type="ECO:0008006" key="4">
    <source>
        <dbReference type="Google" id="ProtNLM"/>
    </source>
</evidence>
<protein>
    <recommendedName>
        <fullName evidence="4">Glutathione peroxidase</fullName>
    </recommendedName>
</protein>
<evidence type="ECO:0000313" key="3">
    <source>
        <dbReference type="Proteomes" id="UP000261640"/>
    </source>
</evidence>
<proteinExistence type="predicted"/>
<dbReference type="GeneTree" id="ENSGT00940000176927"/>
<reference evidence="2" key="2">
    <citation type="submission" date="2025-09" db="UniProtKB">
        <authorList>
            <consortium name="Ensembl"/>
        </authorList>
    </citation>
    <scope>IDENTIFICATION</scope>
</reference>
<dbReference type="AlphaFoldDB" id="A0A3Q3S4W9"/>
<keyword evidence="1" id="KW-0732">Signal</keyword>
<dbReference type="Proteomes" id="UP000261640">
    <property type="component" value="Unplaced"/>
</dbReference>
<feature type="chain" id="PRO_5031309199" description="Glutathione peroxidase" evidence="1">
    <location>
        <begin position="29"/>
        <end position="80"/>
    </location>
</feature>
<dbReference type="InParanoid" id="A0A3Q3S4W9"/>
<evidence type="ECO:0000256" key="1">
    <source>
        <dbReference type="SAM" id="SignalP"/>
    </source>
</evidence>
<organism evidence="2 3">
    <name type="scientific">Mastacembelus armatus</name>
    <name type="common">zig-zag eel</name>
    <dbReference type="NCBI Taxonomy" id="205130"/>
    <lineage>
        <taxon>Eukaryota</taxon>
        <taxon>Metazoa</taxon>
        <taxon>Chordata</taxon>
        <taxon>Craniata</taxon>
        <taxon>Vertebrata</taxon>
        <taxon>Euteleostomi</taxon>
        <taxon>Actinopterygii</taxon>
        <taxon>Neopterygii</taxon>
        <taxon>Teleostei</taxon>
        <taxon>Neoteleostei</taxon>
        <taxon>Acanthomorphata</taxon>
        <taxon>Anabantaria</taxon>
        <taxon>Synbranchiformes</taxon>
        <taxon>Mastacembelidae</taxon>
        <taxon>Mastacembelus</taxon>
    </lineage>
</organism>
<dbReference type="Ensembl" id="ENSMAMT00000017901.2">
    <property type="protein sequence ID" value="ENSMAMP00000017435.2"/>
    <property type="gene ID" value="ENSMAMG00000011805.2"/>
</dbReference>